<dbReference type="EMBL" id="QKYT01000903">
    <property type="protein sequence ID" value="RIA80755.1"/>
    <property type="molecule type" value="Genomic_DNA"/>
</dbReference>
<keyword evidence="1" id="KW-0812">Transmembrane</keyword>
<organism evidence="2 3">
    <name type="scientific">Glomus cerebriforme</name>
    <dbReference type="NCBI Taxonomy" id="658196"/>
    <lineage>
        <taxon>Eukaryota</taxon>
        <taxon>Fungi</taxon>
        <taxon>Fungi incertae sedis</taxon>
        <taxon>Mucoromycota</taxon>
        <taxon>Glomeromycotina</taxon>
        <taxon>Glomeromycetes</taxon>
        <taxon>Glomerales</taxon>
        <taxon>Glomeraceae</taxon>
        <taxon>Glomus</taxon>
    </lineage>
</organism>
<evidence type="ECO:0000313" key="3">
    <source>
        <dbReference type="Proteomes" id="UP000265703"/>
    </source>
</evidence>
<evidence type="ECO:0000313" key="2">
    <source>
        <dbReference type="EMBL" id="RIA80755.1"/>
    </source>
</evidence>
<proteinExistence type="predicted"/>
<keyword evidence="3" id="KW-1185">Reference proteome</keyword>
<evidence type="ECO:0000256" key="1">
    <source>
        <dbReference type="SAM" id="Phobius"/>
    </source>
</evidence>
<dbReference type="AlphaFoldDB" id="A0A397S8W9"/>
<name>A0A397S8W9_9GLOM</name>
<comment type="caution">
    <text evidence="2">The sequence shown here is derived from an EMBL/GenBank/DDBJ whole genome shotgun (WGS) entry which is preliminary data.</text>
</comment>
<reference evidence="2 3" key="1">
    <citation type="submission" date="2018-06" db="EMBL/GenBank/DDBJ databases">
        <title>Comparative genomics reveals the genomic features of Rhizophagus irregularis, R. cerebriforme, R. diaphanum and Gigaspora rosea, and their symbiotic lifestyle signature.</title>
        <authorList>
            <person name="Morin E."/>
            <person name="San Clemente H."/>
            <person name="Chen E.C.H."/>
            <person name="De La Providencia I."/>
            <person name="Hainaut M."/>
            <person name="Kuo A."/>
            <person name="Kohler A."/>
            <person name="Murat C."/>
            <person name="Tang N."/>
            <person name="Roy S."/>
            <person name="Loubradou J."/>
            <person name="Henrissat B."/>
            <person name="Grigoriev I.V."/>
            <person name="Corradi N."/>
            <person name="Roux C."/>
            <person name="Martin F.M."/>
        </authorList>
    </citation>
    <scope>NUCLEOTIDE SEQUENCE [LARGE SCALE GENOMIC DNA]</scope>
    <source>
        <strain evidence="2 3">DAOM 227022</strain>
    </source>
</reference>
<sequence>MGKIVNRILGLHNPWRMVQKLYILGSKNNFVKTLMCIFLLLQAYRDISVTY</sequence>
<keyword evidence="1" id="KW-1133">Transmembrane helix</keyword>
<accession>A0A397S8W9</accession>
<keyword evidence="1" id="KW-0472">Membrane</keyword>
<dbReference type="Proteomes" id="UP000265703">
    <property type="component" value="Unassembled WGS sequence"/>
</dbReference>
<feature type="transmembrane region" description="Helical" evidence="1">
    <location>
        <begin position="21"/>
        <end position="44"/>
    </location>
</feature>
<protein>
    <submittedName>
        <fullName evidence="2">Uncharacterized protein</fullName>
    </submittedName>
</protein>
<gene>
    <name evidence="2" type="ORF">C1645_881981</name>
</gene>